<accession>A0A0R3TQJ2</accession>
<dbReference type="Proteomes" id="UP000278807">
    <property type="component" value="Unassembled WGS sequence"/>
</dbReference>
<dbReference type="WBParaSite" id="HNAJ_0000981601-mRNA-1">
    <property type="protein sequence ID" value="HNAJ_0000981601-mRNA-1"/>
    <property type="gene ID" value="HNAJ_0000981601"/>
</dbReference>
<proteinExistence type="predicted"/>
<name>A0A0R3TQJ2_RODNA</name>
<evidence type="ECO:0000256" key="3">
    <source>
        <dbReference type="SAM" id="SignalP"/>
    </source>
</evidence>
<dbReference type="AlphaFoldDB" id="A0A0R3TQJ2"/>
<feature type="region of interest" description="Disordered" evidence="1">
    <location>
        <begin position="934"/>
        <end position="972"/>
    </location>
</feature>
<keyword evidence="2" id="KW-1133">Transmembrane helix</keyword>
<evidence type="ECO:0000313" key="4">
    <source>
        <dbReference type="EMBL" id="VDO06484.1"/>
    </source>
</evidence>
<keyword evidence="5" id="KW-1185">Reference proteome</keyword>
<keyword evidence="2" id="KW-0812">Transmembrane</keyword>
<gene>
    <name evidence="4" type="ORF">HNAJ_LOCUS9811</name>
</gene>
<reference evidence="6" key="1">
    <citation type="submission" date="2017-02" db="UniProtKB">
        <authorList>
            <consortium name="WormBaseParasite"/>
        </authorList>
    </citation>
    <scope>IDENTIFICATION</scope>
</reference>
<keyword evidence="3" id="KW-0732">Signal</keyword>
<feature type="signal peptide" evidence="3">
    <location>
        <begin position="1"/>
        <end position="27"/>
    </location>
</feature>
<feature type="region of interest" description="Disordered" evidence="1">
    <location>
        <begin position="1135"/>
        <end position="1166"/>
    </location>
</feature>
<feature type="region of interest" description="Disordered" evidence="1">
    <location>
        <begin position="750"/>
        <end position="771"/>
    </location>
</feature>
<evidence type="ECO:0000313" key="6">
    <source>
        <dbReference type="WBParaSite" id="HNAJ_0000981601-mRNA-1"/>
    </source>
</evidence>
<dbReference type="EMBL" id="UZAE01012757">
    <property type="protein sequence ID" value="VDO06484.1"/>
    <property type="molecule type" value="Genomic_DNA"/>
</dbReference>
<keyword evidence="2" id="KW-0472">Membrane</keyword>
<feature type="transmembrane region" description="Helical" evidence="2">
    <location>
        <begin position="977"/>
        <end position="1003"/>
    </location>
</feature>
<protein>
    <submittedName>
        <fullName evidence="6">SEA domain-containing protein</fullName>
    </submittedName>
</protein>
<sequence length="1175" mass="125756">MQLLVGCQSLTSLYLLFLSFTVSLSHCLPIHLPPDTTKVLSSTESSAPFATFLTTPMVTLNGAEIPMKVVPLEEIESRYFSYLTVEGTPTTLEDKTTTSAHWVDDMLLEEKTTVSTEGILPEEVKSTTELTSAMMKMSETSSIETLKPQELTTEQAKAEEIMISNDSTSGDGLKSVSTASTSPTSITNILITSTPEVFKSKDLITTAIPNPLTDYPHKENTVLQTIEPSDLWRATPTIPGTEQIDELKEPIISISNSPSMQESEMITSEDEVTTTTNLVIETSSLPLSISNSAPVKEATLLSTFASETEMLGSAVYSDLPKTSTFSKTLASIVPTQITMPNTMMTTEIIEPASKILEQVTTTKTEEVTLQEMNTIPIATATLSETKKVLEETSISSHNQEISKVGLILSTRETLPITAVEPQMTTTAQPLKSIQPLAQTTQNFHSTSIGIRYSEISEKTSSAVGVIPIQTAESVSPTISISTNNDAFASATTSSILFPTEDPTASGIKNSEMAITSGERELASQFEEPGTSIITTRSLPTTQVTQSTAPSEQIWTTLVNSSESIQDNASTIVKTDSSKFEMTSTEISIPVGVQATMSSPSESTATITTSIAGSAGSNTEMSIVAEVTSGAETKISYPTSTKTTASAVPEIILTSPAVAVGSTTEIPPHTPSSVTQMPTELKDHATTVHSIQEENPSPLITDVNEKTLFSTFSQSTTSRSLVPDEVESKKTQTAITSTISRLFSTMQPITTAPSSSYSITEKPTSPESSDVSDVKTLQSLQLSYSTTIAASATKEVSISTAVTDTALPTTAISPKDTVSAHPMVWTETEVQSTLPAEKSDIPTPQMTKATQISTSTSKPTIVEDLGTQPPILPDSTKNVEIATQMGHFLSSLPQEKPEITTVDTTKVGNDLTTQTEPWRKDIQITSSAEIVTAKLTQTTQAHQPMVTEKPPDSGKPPVDPNPQRPKDPDPEGMTLATAISMGLILIFLLILLCILAVSLIAGWIHCRGRESRQPKVSLIRVERGLATEFADSWSKGMSAQAWMTTQSGATAINPIPPTSSPQLTIQSPAPPHPQNFHCGCKRRGLFKRPSQLCLVHGDPSARHPASAVRAVKIISLSGNSDEEGENDAVLLTELGRRRASGASDAPGVNEEVEEGEEGDSRDIGKGRGEWLFIDEA</sequence>
<feature type="compositionally biased region" description="Basic and acidic residues" evidence="1">
    <location>
        <begin position="1157"/>
        <end position="1166"/>
    </location>
</feature>
<evidence type="ECO:0000256" key="2">
    <source>
        <dbReference type="SAM" id="Phobius"/>
    </source>
</evidence>
<evidence type="ECO:0000313" key="5">
    <source>
        <dbReference type="Proteomes" id="UP000278807"/>
    </source>
</evidence>
<feature type="compositionally biased region" description="Pro residues" evidence="1">
    <location>
        <begin position="952"/>
        <end position="962"/>
    </location>
</feature>
<evidence type="ECO:0000256" key="1">
    <source>
        <dbReference type="SAM" id="MobiDB-lite"/>
    </source>
</evidence>
<feature type="compositionally biased region" description="Polar residues" evidence="1">
    <location>
        <begin position="841"/>
        <end position="858"/>
    </location>
</feature>
<feature type="chain" id="PRO_5043131968" evidence="3">
    <location>
        <begin position="28"/>
        <end position="1175"/>
    </location>
</feature>
<dbReference type="OrthoDB" id="6261199at2759"/>
<feature type="region of interest" description="Disordered" evidence="1">
    <location>
        <begin position="828"/>
        <end position="871"/>
    </location>
</feature>
<reference evidence="4 5" key="2">
    <citation type="submission" date="2018-11" db="EMBL/GenBank/DDBJ databases">
        <authorList>
            <consortium name="Pathogen Informatics"/>
        </authorList>
    </citation>
    <scope>NUCLEOTIDE SEQUENCE [LARGE SCALE GENOMIC DNA]</scope>
</reference>
<organism evidence="6">
    <name type="scientific">Rodentolepis nana</name>
    <name type="common">Dwarf tapeworm</name>
    <name type="synonym">Hymenolepis nana</name>
    <dbReference type="NCBI Taxonomy" id="102285"/>
    <lineage>
        <taxon>Eukaryota</taxon>
        <taxon>Metazoa</taxon>
        <taxon>Spiralia</taxon>
        <taxon>Lophotrochozoa</taxon>
        <taxon>Platyhelminthes</taxon>
        <taxon>Cestoda</taxon>
        <taxon>Eucestoda</taxon>
        <taxon>Cyclophyllidea</taxon>
        <taxon>Hymenolepididae</taxon>
        <taxon>Rodentolepis</taxon>
    </lineage>
</organism>